<dbReference type="PANTHER" id="PTHR30363:SF56">
    <property type="entry name" value="TRANSCRIPTIONAL REGULATOR, DEOR FAMILY"/>
    <property type="match status" value="1"/>
</dbReference>
<dbReference type="InterPro" id="IPR050313">
    <property type="entry name" value="Carb_Metab_HTH_regulators"/>
</dbReference>
<dbReference type="GO" id="GO:0003677">
    <property type="term" value="F:DNA binding"/>
    <property type="evidence" value="ECO:0007669"/>
    <property type="project" value="UniProtKB-KW"/>
</dbReference>
<keyword evidence="2 5" id="KW-0238">DNA-binding</keyword>
<dbReference type="Pfam" id="PF08220">
    <property type="entry name" value="HTH_DeoR"/>
    <property type="match status" value="1"/>
</dbReference>
<dbReference type="Proteomes" id="UP001202402">
    <property type="component" value="Unassembled WGS sequence"/>
</dbReference>
<evidence type="ECO:0000256" key="1">
    <source>
        <dbReference type="ARBA" id="ARBA00023015"/>
    </source>
</evidence>
<evidence type="ECO:0000256" key="2">
    <source>
        <dbReference type="ARBA" id="ARBA00023125"/>
    </source>
</evidence>
<accession>A0ABS9R8H6</accession>
<evidence type="ECO:0000259" key="4">
    <source>
        <dbReference type="PROSITE" id="PS51000"/>
    </source>
</evidence>
<dbReference type="SMART" id="SM01134">
    <property type="entry name" value="DeoRC"/>
    <property type="match status" value="1"/>
</dbReference>
<keyword evidence="1" id="KW-0805">Transcription regulation</keyword>
<dbReference type="InterPro" id="IPR036388">
    <property type="entry name" value="WH-like_DNA-bd_sf"/>
</dbReference>
<comment type="caution">
    <text evidence="5">The sequence shown here is derived from an EMBL/GenBank/DDBJ whole genome shotgun (WGS) entry which is preliminary data.</text>
</comment>
<dbReference type="InterPro" id="IPR014036">
    <property type="entry name" value="DeoR-like_C"/>
</dbReference>
<protein>
    <submittedName>
        <fullName evidence="5">DeoR/GlpR family DNA-binding transcription regulator</fullName>
    </submittedName>
</protein>
<dbReference type="Gene3D" id="3.40.50.1360">
    <property type="match status" value="1"/>
</dbReference>
<dbReference type="InterPro" id="IPR001034">
    <property type="entry name" value="DeoR_HTH"/>
</dbReference>
<keyword evidence="3" id="KW-0804">Transcription</keyword>
<dbReference type="SMART" id="SM00420">
    <property type="entry name" value="HTH_DEOR"/>
    <property type="match status" value="1"/>
</dbReference>
<organism evidence="5 6">
    <name type="scientific">Amedibacillus hominis</name>
    <dbReference type="NCBI Taxonomy" id="2897776"/>
    <lineage>
        <taxon>Bacteria</taxon>
        <taxon>Bacillati</taxon>
        <taxon>Bacillota</taxon>
        <taxon>Erysipelotrichia</taxon>
        <taxon>Erysipelotrichales</taxon>
        <taxon>Erysipelotrichaceae</taxon>
        <taxon>Amedibacillus</taxon>
    </lineage>
</organism>
<dbReference type="Pfam" id="PF00455">
    <property type="entry name" value="DeoRC"/>
    <property type="match status" value="1"/>
</dbReference>
<evidence type="ECO:0000313" key="5">
    <source>
        <dbReference type="EMBL" id="MCH4285976.1"/>
    </source>
</evidence>
<evidence type="ECO:0000313" key="6">
    <source>
        <dbReference type="Proteomes" id="UP001202402"/>
    </source>
</evidence>
<dbReference type="PRINTS" id="PR00037">
    <property type="entry name" value="HTHLACR"/>
</dbReference>
<dbReference type="PROSITE" id="PS00894">
    <property type="entry name" value="HTH_DEOR_1"/>
    <property type="match status" value="1"/>
</dbReference>
<dbReference type="InterPro" id="IPR018356">
    <property type="entry name" value="Tscrpt_reg_HTH_DeoR_CS"/>
</dbReference>
<name>A0ABS9R8H6_9FIRM</name>
<dbReference type="SUPFAM" id="SSF100950">
    <property type="entry name" value="NagB/RpiA/CoA transferase-like"/>
    <property type="match status" value="1"/>
</dbReference>
<dbReference type="SUPFAM" id="SSF46785">
    <property type="entry name" value="Winged helix' DNA-binding domain"/>
    <property type="match status" value="1"/>
</dbReference>
<proteinExistence type="predicted"/>
<dbReference type="InterPro" id="IPR037171">
    <property type="entry name" value="NagB/RpiA_transferase-like"/>
</dbReference>
<reference evidence="5 6" key="1">
    <citation type="submission" date="2022-02" db="EMBL/GenBank/DDBJ databases">
        <title>Genome of Erysipelotrichaceae sp. nov. NSJ-176 isolated from human feces.</title>
        <authorList>
            <person name="Abdugheni R."/>
        </authorList>
    </citation>
    <scope>NUCLEOTIDE SEQUENCE [LARGE SCALE GENOMIC DNA]</scope>
    <source>
        <strain evidence="5 6">NSJ-176</strain>
    </source>
</reference>
<dbReference type="PANTHER" id="PTHR30363">
    <property type="entry name" value="HTH-TYPE TRANSCRIPTIONAL REGULATOR SRLR-RELATED"/>
    <property type="match status" value="1"/>
</dbReference>
<sequence>MSERQKLILNRLHKQGSVNVVDLVELCHTSESTIRRDLAELDEQGLLKRVHGGATLIPKESNTTEDPLNERQNIHMDEKEQIGKYAAALIEANDVVYIDAGSTTLSLINHLKEKDALYITNGLMQAHMLSLKGYHVICIGGEIRGITGACVGARTLQGISKYHFTKGFFGTNGVDVEHGFTTVDGEEAAIKEHAINHCAMRYVLCDKSKFQMVCPITFADIDDAIIITTHCDNTEINHLGTIVEVEKQ</sequence>
<feature type="domain" description="HTH deoR-type" evidence="4">
    <location>
        <begin position="1"/>
        <end position="56"/>
    </location>
</feature>
<dbReference type="RefSeq" id="WP_199483584.1">
    <property type="nucleotide sequence ID" value="NZ_JAKVPQ010000010.1"/>
</dbReference>
<evidence type="ECO:0000256" key="3">
    <source>
        <dbReference type="ARBA" id="ARBA00023163"/>
    </source>
</evidence>
<dbReference type="InterPro" id="IPR036390">
    <property type="entry name" value="WH_DNA-bd_sf"/>
</dbReference>
<gene>
    <name evidence="5" type="ORF">LQE99_12675</name>
</gene>
<dbReference type="PROSITE" id="PS51000">
    <property type="entry name" value="HTH_DEOR_2"/>
    <property type="match status" value="1"/>
</dbReference>
<dbReference type="EMBL" id="JAKVPQ010000010">
    <property type="protein sequence ID" value="MCH4285976.1"/>
    <property type="molecule type" value="Genomic_DNA"/>
</dbReference>
<dbReference type="Gene3D" id="1.10.10.10">
    <property type="entry name" value="Winged helix-like DNA-binding domain superfamily/Winged helix DNA-binding domain"/>
    <property type="match status" value="1"/>
</dbReference>
<keyword evidence="6" id="KW-1185">Reference proteome</keyword>